<evidence type="ECO:0000256" key="2">
    <source>
        <dbReference type="ARBA" id="ARBA00011270"/>
    </source>
</evidence>
<dbReference type="HAMAP" id="MF_00131">
    <property type="entry name" value="Trp_synth_alpha"/>
    <property type="match status" value="1"/>
</dbReference>
<accession>A0ABZ3EB59</accession>
<evidence type="ECO:0000313" key="11">
    <source>
        <dbReference type="Proteomes" id="UP001436297"/>
    </source>
</evidence>
<dbReference type="PANTHER" id="PTHR43406:SF1">
    <property type="entry name" value="TRYPTOPHAN SYNTHASE ALPHA CHAIN, CHLOROPLASTIC"/>
    <property type="match status" value="1"/>
</dbReference>
<dbReference type="Pfam" id="PF00290">
    <property type="entry name" value="Trp_syntA"/>
    <property type="match status" value="1"/>
</dbReference>
<protein>
    <recommendedName>
        <fullName evidence="8">Tryptophan synthase alpha chain</fullName>
        <ecNumber evidence="8">4.2.1.20</ecNumber>
    </recommendedName>
</protein>
<dbReference type="GO" id="GO:0004834">
    <property type="term" value="F:tryptophan synthase activity"/>
    <property type="evidence" value="ECO:0007669"/>
    <property type="project" value="UniProtKB-EC"/>
</dbReference>
<comment type="catalytic activity">
    <reaction evidence="7 8">
        <text>(1S,2R)-1-C-(indol-3-yl)glycerol 3-phosphate + L-serine = D-glyceraldehyde 3-phosphate + L-tryptophan + H2O</text>
        <dbReference type="Rhea" id="RHEA:10532"/>
        <dbReference type="ChEBI" id="CHEBI:15377"/>
        <dbReference type="ChEBI" id="CHEBI:33384"/>
        <dbReference type="ChEBI" id="CHEBI:57912"/>
        <dbReference type="ChEBI" id="CHEBI:58866"/>
        <dbReference type="ChEBI" id="CHEBI:59776"/>
        <dbReference type="EC" id="4.2.1.20"/>
    </reaction>
</comment>
<comment type="function">
    <text evidence="8">The alpha subunit is responsible for the aldol cleavage of indoleglycerol phosphate to indole and glyceraldehyde 3-phosphate.</text>
</comment>
<keyword evidence="6 8" id="KW-0456">Lyase</keyword>
<reference evidence="10 11" key="1">
    <citation type="journal article" date="2024" name="Pathogens">
        <title>Staphylococcus hsinchuensis sp. nov., Isolated from Soymilk.</title>
        <authorList>
            <person name="Wang Y.T."/>
            <person name="Lin Y.C."/>
            <person name="Hsieh Y.H."/>
            <person name="Lin Y.T."/>
            <person name="Hamada M."/>
            <person name="Chen C.C."/>
            <person name="Liou J.S."/>
            <person name="Lee A.Y."/>
            <person name="Zhang W.L."/>
            <person name="Chen Y.T."/>
            <person name="Huang C.H."/>
        </authorList>
    </citation>
    <scope>NUCLEOTIDE SEQUENCE [LARGE SCALE GENOMIC DNA]</scope>
    <source>
        <strain evidence="10 11">H164</strain>
    </source>
</reference>
<dbReference type="InterPro" id="IPR018204">
    <property type="entry name" value="Trp_synthase_alpha_AS"/>
</dbReference>
<dbReference type="RefSeq" id="WP_251516803.1">
    <property type="nucleotide sequence ID" value="NZ_CP128355.1"/>
</dbReference>
<keyword evidence="5 8" id="KW-0057">Aromatic amino acid biosynthesis</keyword>
<evidence type="ECO:0000256" key="8">
    <source>
        <dbReference type="HAMAP-Rule" id="MF_00131"/>
    </source>
</evidence>
<evidence type="ECO:0000313" key="10">
    <source>
        <dbReference type="EMBL" id="XAF70027.1"/>
    </source>
</evidence>
<organism evidence="10 11">
    <name type="scientific">Staphylococcus hsinchuensis</name>
    <dbReference type="NCBI Taxonomy" id="3051183"/>
    <lineage>
        <taxon>Bacteria</taxon>
        <taxon>Bacillati</taxon>
        <taxon>Bacillota</taxon>
        <taxon>Bacilli</taxon>
        <taxon>Bacillales</taxon>
        <taxon>Staphylococcaceae</taxon>
        <taxon>Staphylococcus</taxon>
    </lineage>
</organism>
<evidence type="ECO:0000256" key="5">
    <source>
        <dbReference type="ARBA" id="ARBA00023141"/>
    </source>
</evidence>
<dbReference type="CDD" id="cd04724">
    <property type="entry name" value="Tryptophan_synthase_alpha"/>
    <property type="match status" value="1"/>
</dbReference>
<dbReference type="InterPro" id="IPR011060">
    <property type="entry name" value="RibuloseP-bd_barrel"/>
</dbReference>
<sequence>MRKLFIPYIMGNTSFIDNLKTLNEVGADIVEIGVPFSDPVADGPVIMDAGAKAIEEGVNVQYIIDQLEKHQEEITSNYVLMTYYNIIQHYGETEFFNACAQAGIYGVIIPDLPHELIQQLKKRHPNRTVNIISLIAMTTSESRIEQIAKDAEGFMYTVTMNATTGENGKFHPDLKRTIQHIQTLTDIPVVAGFGIRNSLHVTDIVSVADGVVMGSEIVKRFENDNVETTIQFLKSIRQALDKPLDQNE</sequence>
<feature type="active site" description="Proton acceptor" evidence="8">
    <location>
        <position position="42"/>
    </location>
</feature>
<keyword evidence="11" id="KW-1185">Reference proteome</keyword>
<name>A0ABZ3EB59_9STAP</name>
<feature type="active site" description="Proton acceptor" evidence="8">
    <location>
        <position position="31"/>
    </location>
</feature>
<dbReference type="InterPro" id="IPR013785">
    <property type="entry name" value="Aldolase_TIM"/>
</dbReference>
<dbReference type="EC" id="4.2.1.20" evidence="8"/>
<dbReference type="NCBIfam" id="TIGR00262">
    <property type="entry name" value="trpA"/>
    <property type="match status" value="1"/>
</dbReference>
<dbReference type="SUPFAM" id="SSF51366">
    <property type="entry name" value="Ribulose-phoshate binding barrel"/>
    <property type="match status" value="1"/>
</dbReference>
<dbReference type="PANTHER" id="PTHR43406">
    <property type="entry name" value="TRYPTOPHAN SYNTHASE, ALPHA CHAIN"/>
    <property type="match status" value="1"/>
</dbReference>
<keyword evidence="3 8" id="KW-0028">Amino-acid biosynthesis</keyword>
<dbReference type="Gene3D" id="3.20.20.70">
    <property type="entry name" value="Aldolase class I"/>
    <property type="match status" value="1"/>
</dbReference>
<comment type="subunit">
    <text evidence="2 8">Tetramer of two alpha and two beta chains.</text>
</comment>
<evidence type="ECO:0000256" key="1">
    <source>
        <dbReference type="ARBA" id="ARBA00004733"/>
    </source>
</evidence>
<evidence type="ECO:0000256" key="3">
    <source>
        <dbReference type="ARBA" id="ARBA00022605"/>
    </source>
</evidence>
<gene>
    <name evidence="8 10" type="primary">trpA</name>
    <name evidence="10" type="ORF">QQM35_08095</name>
</gene>
<evidence type="ECO:0000256" key="7">
    <source>
        <dbReference type="ARBA" id="ARBA00049047"/>
    </source>
</evidence>
<evidence type="ECO:0000256" key="9">
    <source>
        <dbReference type="RuleBase" id="RU003662"/>
    </source>
</evidence>
<comment type="similarity">
    <text evidence="8 9">Belongs to the TrpA family.</text>
</comment>
<evidence type="ECO:0000256" key="4">
    <source>
        <dbReference type="ARBA" id="ARBA00022822"/>
    </source>
</evidence>
<dbReference type="Proteomes" id="UP001436297">
    <property type="component" value="Chromosome"/>
</dbReference>
<dbReference type="EMBL" id="CP128355">
    <property type="protein sequence ID" value="XAF70027.1"/>
    <property type="molecule type" value="Genomic_DNA"/>
</dbReference>
<proteinExistence type="inferred from homology"/>
<evidence type="ECO:0000256" key="6">
    <source>
        <dbReference type="ARBA" id="ARBA00023239"/>
    </source>
</evidence>
<dbReference type="InterPro" id="IPR002028">
    <property type="entry name" value="Trp_synthase_suA"/>
</dbReference>
<keyword evidence="4 8" id="KW-0822">Tryptophan biosynthesis</keyword>
<comment type="pathway">
    <text evidence="1 8">Amino-acid biosynthesis; L-tryptophan biosynthesis; L-tryptophan from chorismate: step 5/5.</text>
</comment>
<dbReference type="PROSITE" id="PS00167">
    <property type="entry name" value="TRP_SYNTHASE_ALPHA"/>
    <property type="match status" value="1"/>
</dbReference>